<feature type="transmembrane region" description="Helical" evidence="1">
    <location>
        <begin position="48"/>
        <end position="69"/>
    </location>
</feature>
<dbReference type="eggNOG" id="ENOG5032SGD">
    <property type="taxonomic scope" value="Bacteria"/>
</dbReference>
<name>Q13SU2_PARXL</name>
<keyword evidence="1" id="KW-0472">Membrane</keyword>
<feature type="domain" description="CD-NTase-associated protein 15" evidence="2">
    <location>
        <begin position="118"/>
        <end position="243"/>
    </location>
</feature>
<feature type="transmembrane region" description="Helical" evidence="1">
    <location>
        <begin position="89"/>
        <end position="107"/>
    </location>
</feature>
<organism evidence="3 4">
    <name type="scientific">Paraburkholderia xenovorans (strain LB400)</name>
    <dbReference type="NCBI Taxonomy" id="266265"/>
    <lineage>
        <taxon>Bacteria</taxon>
        <taxon>Pseudomonadati</taxon>
        <taxon>Pseudomonadota</taxon>
        <taxon>Betaproteobacteria</taxon>
        <taxon>Burkholderiales</taxon>
        <taxon>Burkholderiaceae</taxon>
        <taxon>Paraburkholderia</taxon>
    </lineage>
</organism>
<dbReference type="KEGG" id="bxe:Bxe_A0084"/>
<keyword evidence="1" id="KW-0812">Transmembrane</keyword>
<keyword evidence="4" id="KW-1185">Reference proteome</keyword>
<keyword evidence="1" id="KW-1133">Transmembrane helix</keyword>
<dbReference type="Pfam" id="PF18153">
    <property type="entry name" value="Cap15_CD_rec"/>
    <property type="match status" value="1"/>
</dbReference>
<dbReference type="STRING" id="266265.Bxe_A0084"/>
<proteinExistence type="predicted"/>
<evidence type="ECO:0000259" key="2">
    <source>
        <dbReference type="Pfam" id="PF18153"/>
    </source>
</evidence>
<evidence type="ECO:0000313" key="4">
    <source>
        <dbReference type="Proteomes" id="UP000001817"/>
    </source>
</evidence>
<sequence length="245" mass="27580">MRGLEVIGRWCSCAHERPRDSSHHFISLRTRTMTDHEYSILDHDRGQIFQYIGTGITVLAALYTAGWGLAGQVVTKLFPSIWGGIPKTLDTALAFTVLYFGFNRWFWRNWVCRKLFHFHDISGEWNVAGTTLGPAETLQPDGAARPWAGRIKINQQWTKIGVRLETSSSESFSKSAAVQDVDGHAVLMYSYTNDPSARARTNDGLEAHRGYCELKFAADGRSATGFYFNNMGRVTYGEMRLTKAN</sequence>
<protein>
    <recommendedName>
        <fullName evidence="2">CD-NTase-associated protein 15 domain-containing protein</fullName>
    </recommendedName>
</protein>
<evidence type="ECO:0000313" key="3">
    <source>
        <dbReference type="EMBL" id="ABE32847.1"/>
    </source>
</evidence>
<reference evidence="3 4" key="1">
    <citation type="journal article" date="2006" name="Proc. Natl. Acad. Sci. U.S.A.">
        <title>Burkholderia xenovorans LB400 harbors a multi-replicon, 9.73-Mbp genome shaped for versatility.</title>
        <authorList>
            <person name="Chain P.S."/>
            <person name="Denef V.J."/>
            <person name="Konstantinidis K.T."/>
            <person name="Vergez L.M."/>
            <person name="Agullo L."/>
            <person name="Reyes V.L."/>
            <person name="Hauser L."/>
            <person name="Cordova M."/>
            <person name="Gomez L."/>
            <person name="Gonzalez M."/>
            <person name="Land M."/>
            <person name="Lao V."/>
            <person name="Larimer F."/>
            <person name="LiPuma J.J."/>
            <person name="Mahenthiralingam E."/>
            <person name="Malfatti S.A."/>
            <person name="Marx C.J."/>
            <person name="Parnell J.J."/>
            <person name="Ramette A."/>
            <person name="Richardson P."/>
            <person name="Seeger M."/>
            <person name="Smith D."/>
            <person name="Spilker T."/>
            <person name="Sul W.J."/>
            <person name="Tsoi T.V."/>
            <person name="Ulrich L.E."/>
            <person name="Zhulin I.B."/>
            <person name="Tiedje J.M."/>
        </authorList>
    </citation>
    <scope>NUCLEOTIDE SEQUENCE [LARGE SCALE GENOMIC DNA]</scope>
    <source>
        <strain evidence="3 4">LB400</strain>
    </source>
</reference>
<accession>Q13SU2</accession>
<gene>
    <name evidence="3" type="ORF">Bxe_A0084</name>
</gene>
<dbReference type="InterPro" id="IPR041208">
    <property type="entry name" value="Cap15"/>
</dbReference>
<dbReference type="Proteomes" id="UP000001817">
    <property type="component" value="Chromosome 1"/>
</dbReference>
<dbReference type="EMBL" id="CP000270">
    <property type="protein sequence ID" value="ABE32847.1"/>
    <property type="molecule type" value="Genomic_DNA"/>
</dbReference>
<evidence type="ECO:0000256" key="1">
    <source>
        <dbReference type="SAM" id="Phobius"/>
    </source>
</evidence>
<dbReference type="AlphaFoldDB" id="Q13SU2"/>